<proteinExistence type="predicted"/>
<evidence type="ECO:0000313" key="2">
    <source>
        <dbReference type="Proteomes" id="UP001151529"/>
    </source>
</evidence>
<evidence type="ECO:0000313" key="1">
    <source>
        <dbReference type="EMBL" id="KAJ6749929.1"/>
    </source>
</evidence>
<name>A0A9Q0VJQ0_SALVM</name>
<organism evidence="1 2">
    <name type="scientific">Salix viminalis</name>
    <name type="common">Common osier</name>
    <name type="synonym">Basket willow</name>
    <dbReference type="NCBI Taxonomy" id="40686"/>
    <lineage>
        <taxon>Eukaryota</taxon>
        <taxon>Viridiplantae</taxon>
        <taxon>Streptophyta</taxon>
        <taxon>Embryophyta</taxon>
        <taxon>Tracheophyta</taxon>
        <taxon>Spermatophyta</taxon>
        <taxon>Magnoliopsida</taxon>
        <taxon>eudicotyledons</taxon>
        <taxon>Gunneridae</taxon>
        <taxon>Pentapetalae</taxon>
        <taxon>rosids</taxon>
        <taxon>fabids</taxon>
        <taxon>Malpighiales</taxon>
        <taxon>Salicaceae</taxon>
        <taxon>Saliceae</taxon>
        <taxon>Salix</taxon>
    </lineage>
</organism>
<comment type="caution">
    <text evidence="1">The sequence shown here is derived from an EMBL/GenBank/DDBJ whole genome shotgun (WGS) entry which is preliminary data.</text>
</comment>
<gene>
    <name evidence="1" type="ORF">OIU85_000545</name>
</gene>
<dbReference type="Proteomes" id="UP001151529">
    <property type="component" value="Chromosome 16"/>
</dbReference>
<dbReference type="EMBL" id="JAPFFL010000001">
    <property type="protein sequence ID" value="KAJ6749929.1"/>
    <property type="molecule type" value="Genomic_DNA"/>
</dbReference>
<accession>A0A9Q0VJQ0</accession>
<reference evidence="1" key="1">
    <citation type="submission" date="2022-11" db="EMBL/GenBank/DDBJ databases">
        <authorList>
            <person name="Hyden B.L."/>
            <person name="Feng K."/>
            <person name="Yates T."/>
            <person name="Jawdy S."/>
            <person name="Smart L.B."/>
            <person name="Muchero W."/>
        </authorList>
    </citation>
    <scope>NUCLEOTIDE SEQUENCE</scope>
    <source>
        <tissue evidence="1">Shoot tip</tissue>
    </source>
</reference>
<protein>
    <submittedName>
        <fullName evidence="1">Uncharacterized protein</fullName>
    </submittedName>
</protein>
<sequence>MATITALKAPSCIPCNNSINSIPSKIGKHEQVALSCLPVTADLIYQTKILRSPFLDLKSTRSLSLLSIPHLSLRNWQRVSVNAALLLCFAFDYACSTLEARTWG</sequence>
<dbReference type="AlphaFoldDB" id="A0A9Q0VJQ0"/>
<reference evidence="1" key="2">
    <citation type="journal article" date="2023" name="Int. J. Mol. Sci.">
        <title>De Novo Assembly and Annotation of 11 Diverse Shrub Willow (Salix) Genomes Reveals Novel Gene Organization in Sex-Linked Regions.</title>
        <authorList>
            <person name="Hyden B."/>
            <person name="Feng K."/>
            <person name="Yates T.B."/>
            <person name="Jawdy S."/>
            <person name="Cereghino C."/>
            <person name="Smart L.B."/>
            <person name="Muchero W."/>
        </authorList>
    </citation>
    <scope>NUCLEOTIDE SEQUENCE [LARGE SCALE GENOMIC DNA]</scope>
    <source>
        <tissue evidence="1">Shoot tip</tissue>
    </source>
</reference>
<keyword evidence="2" id="KW-1185">Reference proteome</keyword>